<accession>A0A6G4WLF3</accession>
<evidence type="ECO:0000256" key="1">
    <source>
        <dbReference type="SAM" id="MobiDB-lite"/>
    </source>
</evidence>
<dbReference type="InterPro" id="IPR003646">
    <property type="entry name" value="SH3-like_bac-type"/>
</dbReference>
<evidence type="ECO:0000259" key="2">
    <source>
        <dbReference type="SMART" id="SM00287"/>
    </source>
</evidence>
<feature type="domain" description="SH3b" evidence="2">
    <location>
        <begin position="207"/>
        <end position="266"/>
    </location>
</feature>
<proteinExistence type="predicted"/>
<organism evidence="3 4">
    <name type="scientific">Allomesorhizobium camelthorni</name>
    <dbReference type="NCBI Taxonomy" id="475069"/>
    <lineage>
        <taxon>Bacteria</taxon>
        <taxon>Pseudomonadati</taxon>
        <taxon>Pseudomonadota</taxon>
        <taxon>Alphaproteobacteria</taxon>
        <taxon>Hyphomicrobiales</taxon>
        <taxon>Phyllobacteriaceae</taxon>
        <taxon>Allomesorhizobium</taxon>
    </lineage>
</organism>
<reference evidence="3 4" key="1">
    <citation type="submission" date="2020-02" db="EMBL/GenBank/DDBJ databases">
        <title>Genome sequence of strain CCNWXJ40-4.</title>
        <authorList>
            <person name="Gao J."/>
            <person name="Sun J."/>
        </authorList>
    </citation>
    <scope>NUCLEOTIDE SEQUENCE [LARGE SCALE GENOMIC DNA]</scope>
    <source>
        <strain evidence="3 4">CCNWXJ 40-4</strain>
    </source>
</reference>
<protein>
    <submittedName>
        <fullName evidence="3">SH3 domain-containing protein</fullName>
    </submittedName>
</protein>
<sequence>MKNFRKLGAAGVPKRLFRARLDWRRARRMAGIAAAVSSVVAAGTLSAMFVDHLAERAVMRAAAEAPAVAREAVRVAAADKAEAALAAAKAAPKPASPLKSDAVEAKAVPVGLKAAAPAQRAIAALKSTATSAPKFPGQENAPSAAPTMAYAEQGDAAERQFDSSASENGDTTDETATAAIATVPLPASAPFPEPRDEKAGEAEEAVGREARVTKYVNLRAGPNDESKVVAVVPAKASVSVLDCKAWCEVVFDGKKGWIYKRFIRES</sequence>
<keyword evidence="4" id="KW-1185">Reference proteome</keyword>
<dbReference type="RefSeq" id="WP_165033411.1">
    <property type="nucleotide sequence ID" value="NZ_JAAKZF010000077.1"/>
</dbReference>
<dbReference type="Pfam" id="PF08239">
    <property type="entry name" value="SH3_3"/>
    <property type="match status" value="1"/>
</dbReference>
<dbReference type="EMBL" id="JAAKZF010000077">
    <property type="protein sequence ID" value="NGO55046.1"/>
    <property type="molecule type" value="Genomic_DNA"/>
</dbReference>
<comment type="caution">
    <text evidence="3">The sequence shown here is derived from an EMBL/GenBank/DDBJ whole genome shotgun (WGS) entry which is preliminary data.</text>
</comment>
<name>A0A6G4WLF3_9HYPH</name>
<dbReference type="SMART" id="SM00287">
    <property type="entry name" value="SH3b"/>
    <property type="match status" value="1"/>
</dbReference>
<gene>
    <name evidence="3" type="ORF">G6N73_28820</name>
</gene>
<evidence type="ECO:0000313" key="4">
    <source>
        <dbReference type="Proteomes" id="UP001642900"/>
    </source>
</evidence>
<dbReference type="AlphaFoldDB" id="A0A6G4WLF3"/>
<evidence type="ECO:0000313" key="3">
    <source>
        <dbReference type="EMBL" id="NGO55046.1"/>
    </source>
</evidence>
<dbReference type="Proteomes" id="UP001642900">
    <property type="component" value="Unassembled WGS sequence"/>
</dbReference>
<dbReference type="Gene3D" id="2.30.30.40">
    <property type="entry name" value="SH3 Domains"/>
    <property type="match status" value="1"/>
</dbReference>
<feature type="region of interest" description="Disordered" evidence="1">
    <location>
        <begin position="181"/>
        <end position="206"/>
    </location>
</feature>
<feature type="compositionally biased region" description="Basic and acidic residues" evidence="1">
    <location>
        <begin position="193"/>
        <end position="206"/>
    </location>
</feature>